<sequence length="94" mass="10147">MVEIAVLALSLYSLNSMAQNVSCRKCGSAARTSPFLVFECGCTYHEACLKSKIGDHCPVHLPVRTADDHEHPIPTPADTNRPGSALMGVVDVFF</sequence>
<evidence type="ECO:0008006" key="4">
    <source>
        <dbReference type="Google" id="ProtNLM"/>
    </source>
</evidence>
<dbReference type="AlphaFoldDB" id="A0A4Y2W0L6"/>
<accession>A0A4Y2W0L6</accession>
<protein>
    <recommendedName>
        <fullName evidence="4">RING-type domain-containing protein</fullName>
    </recommendedName>
</protein>
<dbReference type="EMBL" id="BGPR01053939">
    <property type="protein sequence ID" value="GBO30735.1"/>
    <property type="molecule type" value="Genomic_DNA"/>
</dbReference>
<feature type="chain" id="PRO_5021394975" description="RING-type domain-containing protein" evidence="1">
    <location>
        <begin position="19"/>
        <end position="94"/>
    </location>
</feature>
<organism evidence="2 3">
    <name type="scientific">Araneus ventricosus</name>
    <name type="common">Orbweaver spider</name>
    <name type="synonym">Epeira ventricosa</name>
    <dbReference type="NCBI Taxonomy" id="182803"/>
    <lineage>
        <taxon>Eukaryota</taxon>
        <taxon>Metazoa</taxon>
        <taxon>Ecdysozoa</taxon>
        <taxon>Arthropoda</taxon>
        <taxon>Chelicerata</taxon>
        <taxon>Arachnida</taxon>
        <taxon>Araneae</taxon>
        <taxon>Araneomorphae</taxon>
        <taxon>Entelegynae</taxon>
        <taxon>Araneoidea</taxon>
        <taxon>Araneidae</taxon>
        <taxon>Araneus</taxon>
    </lineage>
</organism>
<evidence type="ECO:0000313" key="3">
    <source>
        <dbReference type="Proteomes" id="UP000499080"/>
    </source>
</evidence>
<gene>
    <name evidence="2" type="ORF">AVEN_255625_1</name>
</gene>
<keyword evidence="1" id="KW-0732">Signal</keyword>
<evidence type="ECO:0000313" key="2">
    <source>
        <dbReference type="EMBL" id="GBO30735.1"/>
    </source>
</evidence>
<reference evidence="2 3" key="1">
    <citation type="journal article" date="2019" name="Sci. Rep.">
        <title>Orb-weaving spider Araneus ventricosus genome elucidates the spidroin gene catalogue.</title>
        <authorList>
            <person name="Kono N."/>
            <person name="Nakamura H."/>
            <person name="Ohtoshi R."/>
            <person name="Moran D.A.P."/>
            <person name="Shinohara A."/>
            <person name="Yoshida Y."/>
            <person name="Fujiwara M."/>
            <person name="Mori M."/>
            <person name="Tomita M."/>
            <person name="Arakawa K."/>
        </authorList>
    </citation>
    <scope>NUCLEOTIDE SEQUENCE [LARGE SCALE GENOMIC DNA]</scope>
</reference>
<evidence type="ECO:0000256" key="1">
    <source>
        <dbReference type="SAM" id="SignalP"/>
    </source>
</evidence>
<comment type="caution">
    <text evidence="2">The sequence shown here is derived from an EMBL/GenBank/DDBJ whole genome shotgun (WGS) entry which is preliminary data.</text>
</comment>
<feature type="signal peptide" evidence="1">
    <location>
        <begin position="1"/>
        <end position="18"/>
    </location>
</feature>
<proteinExistence type="predicted"/>
<name>A0A4Y2W0L6_ARAVE</name>
<dbReference type="Proteomes" id="UP000499080">
    <property type="component" value="Unassembled WGS sequence"/>
</dbReference>
<keyword evidence="3" id="KW-1185">Reference proteome</keyword>